<protein>
    <recommendedName>
        <fullName evidence="2">Glycosyltransferase RgtA/B/C/D-like domain-containing protein</fullName>
    </recommendedName>
</protein>
<comment type="caution">
    <text evidence="3">The sequence shown here is derived from an EMBL/GenBank/DDBJ whole genome shotgun (WGS) entry which is preliminary data.</text>
</comment>
<keyword evidence="4" id="KW-1185">Reference proteome</keyword>
<keyword evidence="1" id="KW-0472">Membrane</keyword>
<accession>A0ABW2TSF8</accession>
<feature type="transmembrane region" description="Helical" evidence="1">
    <location>
        <begin position="169"/>
        <end position="196"/>
    </location>
</feature>
<feature type="transmembrane region" description="Helical" evidence="1">
    <location>
        <begin position="203"/>
        <end position="221"/>
    </location>
</feature>
<feature type="domain" description="Glycosyltransferase RgtA/B/C/D-like" evidence="2">
    <location>
        <begin position="86"/>
        <end position="213"/>
    </location>
</feature>
<sequence length="278" mass="29917">MTLRPLAPRATVIARGSLVALVGLAALIRLAALDSPTQAGEADHVLRVHTLDRLDADPGGASTLALLQLGIYTALTGAFARHETGLAAVREPLVLAAVAVGVGIWWMARRMGLSRWTAGAAVAITAVSPLAVAAQLGVRPENLAAVWAVAALVLLWTPRRHRTLAPDLWATAFLVIAVLTAPVALALVPAAAWLVWRRRRRRLSLMIGSLFTLGVGIGWTSTDLGSGTTPRSPSGWAWTRCWPPRACSRRWARCSPSACARCRWASSRCWRWPRCRAR</sequence>
<evidence type="ECO:0000256" key="1">
    <source>
        <dbReference type="SAM" id="Phobius"/>
    </source>
</evidence>
<feature type="transmembrane region" description="Helical" evidence="1">
    <location>
        <begin position="63"/>
        <end position="80"/>
    </location>
</feature>
<reference evidence="4" key="1">
    <citation type="journal article" date="2019" name="Int. J. Syst. Evol. Microbiol.">
        <title>The Global Catalogue of Microorganisms (GCM) 10K type strain sequencing project: providing services to taxonomists for standard genome sequencing and annotation.</title>
        <authorList>
            <consortium name="The Broad Institute Genomics Platform"/>
            <consortium name="The Broad Institute Genome Sequencing Center for Infectious Disease"/>
            <person name="Wu L."/>
            <person name="Ma J."/>
        </authorList>
    </citation>
    <scope>NUCLEOTIDE SEQUENCE [LARGE SCALE GENOMIC DNA]</scope>
    <source>
        <strain evidence="4">JCM 17695</strain>
    </source>
</reference>
<evidence type="ECO:0000313" key="3">
    <source>
        <dbReference type="EMBL" id="MFC7616755.1"/>
    </source>
</evidence>
<evidence type="ECO:0000313" key="4">
    <source>
        <dbReference type="Proteomes" id="UP001596512"/>
    </source>
</evidence>
<dbReference type="InterPro" id="IPR038731">
    <property type="entry name" value="RgtA/B/C-like"/>
</dbReference>
<proteinExistence type="predicted"/>
<dbReference type="Pfam" id="PF13231">
    <property type="entry name" value="PMT_2"/>
    <property type="match status" value="1"/>
</dbReference>
<dbReference type="Proteomes" id="UP001596512">
    <property type="component" value="Unassembled WGS sequence"/>
</dbReference>
<feature type="transmembrane region" description="Helical" evidence="1">
    <location>
        <begin position="114"/>
        <end position="134"/>
    </location>
</feature>
<organism evidence="3 4">
    <name type="scientific">Actinokineospora soli</name>
    <dbReference type="NCBI Taxonomy" id="1048753"/>
    <lineage>
        <taxon>Bacteria</taxon>
        <taxon>Bacillati</taxon>
        <taxon>Actinomycetota</taxon>
        <taxon>Actinomycetes</taxon>
        <taxon>Pseudonocardiales</taxon>
        <taxon>Pseudonocardiaceae</taxon>
        <taxon>Actinokineospora</taxon>
    </lineage>
</organism>
<keyword evidence="1" id="KW-0812">Transmembrane</keyword>
<evidence type="ECO:0000259" key="2">
    <source>
        <dbReference type="Pfam" id="PF13231"/>
    </source>
</evidence>
<name>A0ABW2TSF8_9PSEU</name>
<feature type="transmembrane region" description="Helical" evidence="1">
    <location>
        <begin position="92"/>
        <end position="108"/>
    </location>
</feature>
<keyword evidence="1" id="KW-1133">Transmembrane helix</keyword>
<gene>
    <name evidence="3" type="ORF">ACFQV2_28160</name>
</gene>
<feature type="transmembrane region" description="Helical" evidence="1">
    <location>
        <begin position="141"/>
        <end position="157"/>
    </location>
</feature>
<dbReference type="EMBL" id="JBHTEY010000004">
    <property type="protein sequence ID" value="MFC7616755.1"/>
    <property type="molecule type" value="Genomic_DNA"/>
</dbReference>